<evidence type="ECO:0000313" key="2">
    <source>
        <dbReference type="Proteomes" id="UP001589654"/>
    </source>
</evidence>
<evidence type="ECO:0000313" key="1">
    <source>
        <dbReference type="EMBL" id="MFB9212395.1"/>
    </source>
</evidence>
<dbReference type="RefSeq" id="WP_290248241.1">
    <property type="nucleotide sequence ID" value="NZ_JAUFQT010000001.1"/>
</dbReference>
<organism evidence="1 2">
    <name type="scientific">Echinicola jeungdonensis</name>
    <dbReference type="NCBI Taxonomy" id="709343"/>
    <lineage>
        <taxon>Bacteria</taxon>
        <taxon>Pseudomonadati</taxon>
        <taxon>Bacteroidota</taxon>
        <taxon>Cytophagia</taxon>
        <taxon>Cytophagales</taxon>
        <taxon>Cyclobacteriaceae</taxon>
        <taxon>Echinicola</taxon>
    </lineage>
</organism>
<dbReference type="Proteomes" id="UP001589654">
    <property type="component" value="Unassembled WGS sequence"/>
</dbReference>
<comment type="caution">
    <text evidence="1">The sequence shown here is derived from an EMBL/GenBank/DDBJ whole genome shotgun (WGS) entry which is preliminary data.</text>
</comment>
<gene>
    <name evidence="1" type="ORF">ACFFUR_11315</name>
</gene>
<reference evidence="1 2" key="1">
    <citation type="submission" date="2024-09" db="EMBL/GenBank/DDBJ databases">
        <authorList>
            <person name="Sun Q."/>
            <person name="Mori K."/>
        </authorList>
    </citation>
    <scope>NUCLEOTIDE SEQUENCE [LARGE SCALE GENOMIC DNA]</scope>
    <source>
        <strain evidence="1 2">CECT 7682</strain>
    </source>
</reference>
<keyword evidence="2" id="KW-1185">Reference proteome</keyword>
<proteinExistence type="predicted"/>
<protein>
    <submittedName>
        <fullName evidence="1">Uncharacterized protein</fullName>
    </submittedName>
</protein>
<accession>A0ABV5J886</accession>
<dbReference type="EMBL" id="JBHMEW010000060">
    <property type="protein sequence ID" value="MFB9212395.1"/>
    <property type="molecule type" value="Genomic_DNA"/>
</dbReference>
<name>A0ABV5J886_9BACT</name>
<sequence length="382" mass="44231">MINDEIFHFGEGGSQARVIEKYLFKVIGFLLMMQLGGFSLFAQEVPENIPLKVEKLPLDPKHFYIAEVWDEREDHSSVARLWTNNSSKLLDVEKGSDKLKNYYLESLPKNPELIPVIVRIGKIRIDEESGGGRSVPGKVKLVISFYKKGEDSPVHLIDYRGGVQYKRTAGQYQLISTVLSRALENSLQFFVKWIDQEIDSNINLAKGVKVFFRDYDEVESGDTVFYTPSRPIKWEDFQAPTRPGKYVASIFTSFSWEGESKVVDGWVHLYLTTKVFMLKNSSWVKSGSRDAYGLNHERRHFDITKLVVERFKKNIKNREMTPSDFDGVIGYEYLQTYRKMNKLQEAYDRETNNGRDRAAQEEWNTYIKEELAKVQKANDLAQ</sequence>